<dbReference type="SUPFAM" id="SSF52540">
    <property type="entry name" value="P-loop containing nucleoside triphosphate hydrolases"/>
    <property type="match status" value="2"/>
</dbReference>
<protein>
    <recommendedName>
        <fullName evidence="1">Helicase ATP-binding domain-containing protein</fullName>
    </recommendedName>
</protein>
<dbReference type="GO" id="GO:0003677">
    <property type="term" value="F:DNA binding"/>
    <property type="evidence" value="ECO:0007669"/>
    <property type="project" value="InterPro"/>
</dbReference>
<dbReference type="RefSeq" id="WP_186443223.1">
    <property type="nucleotide sequence ID" value="NZ_VLLC01000058.1"/>
</dbReference>
<dbReference type="CDD" id="cd18785">
    <property type="entry name" value="SF2_C"/>
    <property type="match status" value="1"/>
</dbReference>
<dbReference type="InterPro" id="IPR050742">
    <property type="entry name" value="Helicase_Restrict-Modif_Enz"/>
</dbReference>
<dbReference type="Gene3D" id="3.40.50.300">
    <property type="entry name" value="P-loop containing nucleotide triphosphate hydrolases"/>
    <property type="match status" value="2"/>
</dbReference>
<dbReference type="GO" id="GO:0005524">
    <property type="term" value="F:ATP binding"/>
    <property type="evidence" value="ECO:0007669"/>
    <property type="project" value="InterPro"/>
</dbReference>
<dbReference type="Proteomes" id="UP000318307">
    <property type="component" value="Unassembled WGS sequence"/>
</dbReference>
<dbReference type="Pfam" id="PF04851">
    <property type="entry name" value="ResIII"/>
    <property type="match status" value="1"/>
</dbReference>
<dbReference type="InterPro" id="IPR006935">
    <property type="entry name" value="Helicase/UvrB_N"/>
</dbReference>
<accession>A0A562R0R3</accession>
<gene>
    <name evidence="2" type="ORF">LZ24_03348</name>
</gene>
<dbReference type="PANTHER" id="PTHR47396:SF1">
    <property type="entry name" value="ATP-DEPENDENT HELICASE IRC3-RELATED"/>
    <property type="match status" value="1"/>
</dbReference>
<evidence type="ECO:0000313" key="2">
    <source>
        <dbReference type="EMBL" id="TWI62662.1"/>
    </source>
</evidence>
<dbReference type="PROSITE" id="PS51192">
    <property type="entry name" value="HELICASE_ATP_BIND_1"/>
    <property type="match status" value="1"/>
</dbReference>
<dbReference type="GO" id="GO:0016787">
    <property type="term" value="F:hydrolase activity"/>
    <property type="evidence" value="ECO:0007669"/>
    <property type="project" value="InterPro"/>
</dbReference>
<dbReference type="EMBL" id="VLLC01000058">
    <property type="protein sequence ID" value="TWI62662.1"/>
    <property type="molecule type" value="Genomic_DNA"/>
</dbReference>
<dbReference type="InterPro" id="IPR054347">
    <property type="entry name" value="TOTE_primase"/>
</dbReference>
<keyword evidence="3" id="KW-1185">Reference proteome</keyword>
<comment type="caution">
    <text evidence="2">The sequence shown here is derived from an EMBL/GenBank/DDBJ whole genome shotgun (WGS) entry which is preliminary data.</text>
</comment>
<dbReference type="AlphaFoldDB" id="A0A562R0R3"/>
<organism evidence="2 3">
    <name type="scientific">Desulfobotulus alkaliphilus</name>
    <dbReference type="NCBI Taxonomy" id="622671"/>
    <lineage>
        <taxon>Bacteria</taxon>
        <taxon>Pseudomonadati</taxon>
        <taxon>Thermodesulfobacteriota</taxon>
        <taxon>Desulfobacteria</taxon>
        <taxon>Desulfobacterales</taxon>
        <taxon>Desulfobacteraceae</taxon>
        <taxon>Desulfobotulus</taxon>
    </lineage>
</organism>
<dbReference type="Pfam" id="PF00271">
    <property type="entry name" value="Helicase_C"/>
    <property type="match status" value="1"/>
</dbReference>
<sequence>MDLIYKDKALEEQDELMRLREENIRLKALLIRNGISFEEILPSETVSYLPKSEQATIPIPKYFSIKEKIVLFRRLFRGREDVYAHRWESARGKSGYAPACGNEWKTGICHKPRIKCGDCSQRQLLPVTDALIYDHLAGKKTIGVYPLLNDDRCYFLAADFDESDWREDARAFMESCQEFGVPAALEISRSGNGAHVWIFFAEPVPASEARKLGASLISHTCDRTRQLSLASYDRLFPNQDTMPKGGFGNLIALPLQKQPRLLGRSVFVGSDFKACPDPWSFLASIRPMSLKDLENFLLRITGGRHSLDVNYDLEEENSKPWQAPLPVCTRLTGSLPKSLTLVLAHQIFIAKGDLPQTLTNRLIRLAAFQNPEFYKAQAMRFPVWNKPRIIGCAENHPQHIALPRGCLDALLDLLQENGICPEVQDERLSGHRLAIRFNGTLRKDQKEAVQQMLKHETGVLCAPTAYGKTVTAASLIARRRVSTLVLVHRTELQRQWQERLTVFLDVPKEGLGLIGGGKKKPSGSIDIALMQSLSRSKDLGAVLKPYGQIIIDECHHLSAFSFEAILKQSKAKYVVGLTATPIRRDGHHPIIFMQCGPVRHMADRSEAAPNRMEVWWKDPGGTKTAPDASIQEIFRMLANDKVRNRCIAMDAVDAYREGRKVLVLTERTDHLAILRECMGDGVENCFVLHGRLPKKERAKVFRELDGLDESTPRVLLATGRLIGEGFDHPPLDTLVLAMPISWKGTLQQYAGRLHREHEHKKDVRIYDYVEKSQPQLARMWDKRQRSYRAMGYGIRQIGAL</sequence>
<proteinExistence type="predicted"/>
<dbReference type="InterPro" id="IPR027417">
    <property type="entry name" value="P-loop_NTPase"/>
</dbReference>
<dbReference type="PANTHER" id="PTHR47396">
    <property type="entry name" value="TYPE I RESTRICTION ENZYME ECOKI R PROTEIN"/>
    <property type="match status" value="1"/>
</dbReference>
<name>A0A562R0R3_9BACT</name>
<dbReference type="InterPro" id="IPR014001">
    <property type="entry name" value="Helicase_ATP-bd"/>
</dbReference>
<evidence type="ECO:0000313" key="3">
    <source>
        <dbReference type="Proteomes" id="UP000318307"/>
    </source>
</evidence>
<evidence type="ECO:0000259" key="1">
    <source>
        <dbReference type="PROSITE" id="PS51192"/>
    </source>
</evidence>
<dbReference type="SMART" id="SM00487">
    <property type="entry name" value="DEXDc"/>
    <property type="match status" value="1"/>
</dbReference>
<dbReference type="CDD" id="cd17926">
    <property type="entry name" value="DEXHc_RE"/>
    <property type="match status" value="1"/>
</dbReference>
<dbReference type="InterPro" id="IPR001650">
    <property type="entry name" value="Helicase_C-like"/>
</dbReference>
<reference evidence="2 3" key="1">
    <citation type="submission" date="2019-07" db="EMBL/GenBank/DDBJ databases">
        <title>Genome sequencing of 100 strains of the haloalkaliphilic chemolithoautotrophic sulfur-oxidizing bacterium Thioalkalivibrio.</title>
        <authorList>
            <person name="Muyzer G."/>
        </authorList>
    </citation>
    <scope>NUCLEOTIDE SEQUENCE [LARGE SCALE GENOMIC DNA]</scope>
    <source>
        <strain evidence="2 3">ASO4-4</strain>
    </source>
</reference>
<dbReference type="GO" id="GO:0005829">
    <property type="term" value="C:cytosol"/>
    <property type="evidence" value="ECO:0007669"/>
    <property type="project" value="TreeGrafter"/>
</dbReference>
<dbReference type="Pfam" id="PF22548">
    <property type="entry name" value="AEP-TOTE"/>
    <property type="match status" value="1"/>
</dbReference>
<feature type="domain" description="Helicase ATP-binding" evidence="1">
    <location>
        <begin position="449"/>
        <end position="599"/>
    </location>
</feature>